<protein>
    <recommendedName>
        <fullName evidence="4">Alpha/beta hydrolase</fullName>
    </recommendedName>
</protein>
<name>A0A939BUG5_9ACTN</name>
<dbReference type="EMBL" id="JAERTX010000021">
    <property type="protein sequence ID" value="MBM9461649.1"/>
    <property type="molecule type" value="Genomic_DNA"/>
</dbReference>
<dbReference type="RefSeq" id="WP_205292970.1">
    <property type="nucleotide sequence ID" value="NZ_CP074406.1"/>
</dbReference>
<keyword evidence="3" id="KW-1185">Reference proteome</keyword>
<organism evidence="2 3">
    <name type="scientific">Nocardioides faecalis</name>
    <dbReference type="NCBI Taxonomy" id="2803858"/>
    <lineage>
        <taxon>Bacteria</taxon>
        <taxon>Bacillati</taxon>
        <taxon>Actinomycetota</taxon>
        <taxon>Actinomycetes</taxon>
        <taxon>Propionibacteriales</taxon>
        <taxon>Nocardioidaceae</taxon>
        <taxon>Nocardioides</taxon>
    </lineage>
</organism>
<evidence type="ECO:0008006" key="4">
    <source>
        <dbReference type="Google" id="ProtNLM"/>
    </source>
</evidence>
<gene>
    <name evidence="2" type="ORF">JK386_17245</name>
</gene>
<feature type="region of interest" description="Disordered" evidence="1">
    <location>
        <begin position="122"/>
        <end position="146"/>
    </location>
</feature>
<evidence type="ECO:0000256" key="1">
    <source>
        <dbReference type="SAM" id="MobiDB-lite"/>
    </source>
</evidence>
<proteinExistence type="predicted"/>
<accession>A0A939BUG5</accession>
<dbReference type="SUPFAM" id="SSF53474">
    <property type="entry name" value="alpha/beta-Hydrolases"/>
    <property type="match status" value="1"/>
</dbReference>
<dbReference type="InterPro" id="IPR029058">
    <property type="entry name" value="AB_hydrolase_fold"/>
</dbReference>
<evidence type="ECO:0000313" key="2">
    <source>
        <dbReference type="EMBL" id="MBM9461649.1"/>
    </source>
</evidence>
<sequence length="193" mass="20134">MVSPQATGLQVSVHGHPNADTLLLWHPAARTGSDAEEVAALASRIANRSGARVLVPRWSDGRDLLRSVRYARESSVHPPDQLSVVGYGDAGIAALSLALHQGRLGIGLTRVTCVDGGADLRDPISGQPLSDPAPGGEPDSTGPVPATAVDVVEGDSPAAAAWASERVEAWRDAGWSATLVPATQFTWRVRPSQ</sequence>
<dbReference type="Proteomes" id="UP000663791">
    <property type="component" value="Unassembled WGS sequence"/>
</dbReference>
<reference evidence="2" key="1">
    <citation type="submission" date="2021-01" db="EMBL/GenBank/DDBJ databases">
        <title>Novel species in genus Nocardioides.</title>
        <authorList>
            <person name="Zhang G."/>
        </authorList>
    </citation>
    <scope>NUCLEOTIDE SEQUENCE</scope>
    <source>
        <strain evidence="2">Zg-536</strain>
    </source>
</reference>
<comment type="caution">
    <text evidence="2">The sequence shown here is derived from an EMBL/GenBank/DDBJ whole genome shotgun (WGS) entry which is preliminary data.</text>
</comment>
<evidence type="ECO:0000313" key="3">
    <source>
        <dbReference type="Proteomes" id="UP000663791"/>
    </source>
</evidence>
<dbReference type="AlphaFoldDB" id="A0A939BUG5"/>